<accession>A0A397UY78</accession>
<evidence type="ECO:0000313" key="2">
    <source>
        <dbReference type="Proteomes" id="UP000266673"/>
    </source>
</evidence>
<keyword evidence="2" id="KW-1185">Reference proteome</keyword>
<dbReference type="AlphaFoldDB" id="A0A397UY78"/>
<gene>
    <name evidence="1" type="ORF">C2G38_2093932</name>
</gene>
<reference evidence="1 2" key="1">
    <citation type="submission" date="2018-06" db="EMBL/GenBank/DDBJ databases">
        <title>Comparative genomics reveals the genomic features of Rhizophagus irregularis, R. cerebriforme, R. diaphanum and Gigaspora rosea, and their symbiotic lifestyle signature.</title>
        <authorList>
            <person name="Morin E."/>
            <person name="San Clemente H."/>
            <person name="Chen E.C.H."/>
            <person name="De La Providencia I."/>
            <person name="Hainaut M."/>
            <person name="Kuo A."/>
            <person name="Kohler A."/>
            <person name="Murat C."/>
            <person name="Tang N."/>
            <person name="Roy S."/>
            <person name="Loubradou J."/>
            <person name="Henrissat B."/>
            <person name="Grigoriev I.V."/>
            <person name="Corradi N."/>
            <person name="Roux C."/>
            <person name="Martin F.M."/>
        </authorList>
    </citation>
    <scope>NUCLEOTIDE SEQUENCE [LARGE SCALE GENOMIC DNA]</scope>
    <source>
        <strain evidence="1 2">DAOM 194757</strain>
    </source>
</reference>
<protein>
    <submittedName>
        <fullName evidence="1">Uncharacterized protein</fullName>
    </submittedName>
</protein>
<dbReference type="OrthoDB" id="2421619at2759"/>
<dbReference type="Proteomes" id="UP000266673">
    <property type="component" value="Unassembled WGS sequence"/>
</dbReference>
<comment type="caution">
    <text evidence="1">The sequence shown here is derived from an EMBL/GenBank/DDBJ whole genome shotgun (WGS) entry which is preliminary data.</text>
</comment>
<sequence>MIGPLHVSLNGRELFFVKNYFLFNDIYKGIFGQKKKELGKKPQPWQIDLILHIMHMAWLEIGYIVYSKFGHICKNIEFLYLTNLLSNLISLVLDVYTVHHREGNWPAYEEVCMHC</sequence>
<organism evidence="1 2">
    <name type="scientific">Gigaspora rosea</name>
    <dbReference type="NCBI Taxonomy" id="44941"/>
    <lineage>
        <taxon>Eukaryota</taxon>
        <taxon>Fungi</taxon>
        <taxon>Fungi incertae sedis</taxon>
        <taxon>Mucoromycota</taxon>
        <taxon>Glomeromycotina</taxon>
        <taxon>Glomeromycetes</taxon>
        <taxon>Diversisporales</taxon>
        <taxon>Gigasporaceae</taxon>
        <taxon>Gigaspora</taxon>
    </lineage>
</organism>
<evidence type="ECO:0000313" key="1">
    <source>
        <dbReference type="EMBL" id="RIB15180.1"/>
    </source>
</evidence>
<proteinExistence type="predicted"/>
<dbReference type="EMBL" id="QKWP01000766">
    <property type="protein sequence ID" value="RIB15180.1"/>
    <property type="molecule type" value="Genomic_DNA"/>
</dbReference>
<name>A0A397UY78_9GLOM</name>